<evidence type="ECO:0000313" key="2">
    <source>
        <dbReference type="EMBL" id="BEI93472.1"/>
    </source>
</evidence>
<evidence type="ECO:0000259" key="1">
    <source>
        <dbReference type="PROSITE" id="PS51819"/>
    </source>
</evidence>
<sequence length="151" mass="16585">MSDRKRDAEWEGGAKECPYTSDTNFHTMPMLDHLGINVTDYARAKEFYGTVLATLGSSMQMEPVPGVSGWGPSQMDPAFWITEKPVTGPAHVAFSAKNRKEVDAFYEAALKAGAKDNGKPGIRAEYHPNYYGAFVIDADGHNIEAVCHMPE</sequence>
<keyword evidence="3" id="KW-1185">Reference proteome</keyword>
<name>A0AA48L7R5_9TREE</name>
<dbReference type="Proteomes" id="UP001233271">
    <property type="component" value="Chromosome 5"/>
</dbReference>
<accession>A0AA48L7R5</accession>
<dbReference type="RefSeq" id="XP_060458737.1">
    <property type="nucleotide sequence ID" value="XM_060602332.1"/>
</dbReference>
<dbReference type="CDD" id="cd07262">
    <property type="entry name" value="VOC_like"/>
    <property type="match status" value="1"/>
</dbReference>
<dbReference type="EMBL" id="AP028216">
    <property type="protein sequence ID" value="BEI93472.1"/>
    <property type="molecule type" value="Genomic_DNA"/>
</dbReference>
<protein>
    <recommendedName>
        <fullName evidence="1">VOC domain-containing protein</fullName>
    </recommendedName>
</protein>
<dbReference type="AlphaFoldDB" id="A0AA48L7R5"/>
<dbReference type="InterPro" id="IPR037523">
    <property type="entry name" value="VOC_core"/>
</dbReference>
<organism evidence="2 3">
    <name type="scientific">Cutaneotrichosporon cavernicola</name>
    <dbReference type="NCBI Taxonomy" id="279322"/>
    <lineage>
        <taxon>Eukaryota</taxon>
        <taxon>Fungi</taxon>
        <taxon>Dikarya</taxon>
        <taxon>Basidiomycota</taxon>
        <taxon>Agaricomycotina</taxon>
        <taxon>Tremellomycetes</taxon>
        <taxon>Trichosporonales</taxon>
        <taxon>Trichosporonaceae</taxon>
        <taxon>Cutaneotrichosporon</taxon>
    </lineage>
</organism>
<dbReference type="PROSITE" id="PS51819">
    <property type="entry name" value="VOC"/>
    <property type="match status" value="1"/>
</dbReference>
<gene>
    <name evidence="2" type="ORF">CcaverHIS019_0511000</name>
</gene>
<reference evidence="2" key="1">
    <citation type="journal article" date="2023" name="BMC Genomics">
        <title>Chromosome-level genome assemblies of Cutaneotrichosporon spp. (Trichosporonales, Basidiomycota) reveal imbalanced evolution between nucleotide sequences and chromosome synteny.</title>
        <authorList>
            <person name="Kobayashi Y."/>
            <person name="Kayamori A."/>
            <person name="Aoki K."/>
            <person name="Shiwa Y."/>
            <person name="Matsutani M."/>
            <person name="Fujita N."/>
            <person name="Sugita T."/>
            <person name="Iwasaki W."/>
            <person name="Tanaka N."/>
            <person name="Takashima M."/>
        </authorList>
    </citation>
    <scope>NUCLEOTIDE SEQUENCE</scope>
    <source>
        <strain evidence="2">HIS019</strain>
    </source>
</reference>
<dbReference type="GeneID" id="85497342"/>
<dbReference type="Gene3D" id="3.10.180.10">
    <property type="entry name" value="2,3-Dihydroxybiphenyl 1,2-Dioxygenase, domain 1"/>
    <property type="match status" value="1"/>
</dbReference>
<feature type="domain" description="VOC" evidence="1">
    <location>
        <begin position="30"/>
        <end position="148"/>
    </location>
</feature>
<dbReference type="InterPro" id="IPR029068">
    <property type="entry name" value="Glyas_Bleomycin-R_OHBP_Dase"/>
</dbReference>
<dbReference type="PANTHER" id="PTHR35006">
    <property type="entry name" value="GLYOXALASE FAMILY PROTEIN (AFU_ORTHOLOGUE AFUA_5G14830)"/>
    <property type="match status" value="1"/>
</dbReference>
<dbReference type="PANTHER" id="PTHR35006:SF2">
    <property type="entry name" value="GLYOXALASE FAMILY PROTEIN (AFU_ORTHOLOGUE AFUA_5G14830)"/>
    <property type="match status" value="1"/>
</dbReference>
<evidence type="ECO:0000313" key="3">
    <source>
        <dbReference type="Proteomes" id="UP001233271"/>
    </source>
</evidence>
<dbReference type="SUPFAM" id="SSF54593">
    <property type="entry name" value="Glyoxalase/Bleomycin resistance protein/Dihydroxybiphenyl dioxygenase"/>
    <property type="match status" value="1"/>
</dbReference>
<dbReference type="KEGG" id="ccac:CcaHIS019_0511000"/>
<proteinExistence type="predicted"/>